<dbReference type="InterPro" id="IPR051619">
    <property type="entry name" value="TypeII_TA_RNase_PINc/VapC"/>
</dbReference>
<dbReference type="PANTHER" id="PTHR35901">
    <property type="entry name" value="RIBONUCLEASE VAPC3"/>
    <property type="match status" value="1"/>
</dbReference>
<evidence type="ECO:0000256" key="1">
    <source>
        <dbReference type="ARBA" id="ARBA00022842"/>
    </source>
</evidence>
<proteinExistence type="predicted"/>
<comment type="caution">
    <text evidence="3">The sequence shown here is derived from an EMBL/GenBank/DDBJ whole genome shotgun (WGS) entry which is preliminary data.</text>
</comment>
<reference evidence="3 4" key="1">
    <citation type="submission" date="2019-04" db="EMBL/GenBank/DDBJ databases">
        <title>Mesorhizobium composti sp. nov., isolated from compost.</title>
        <authorList>
            <person name="Lin S.-Y."/>
            <person name="Hameed A."/>
            <person name="Hsieh Y.-T."/>
            <person name="Young C.-C."/>
        </authorList>
    </citation>
    <scope>NUCLEOTIDE SEQUENCE [LARGE SCALE GENOMIC DNA]</scope>
    <source>
        <strain evidence="3 4">CC-YTH430</strain>
    </source>
</reference>
<evidence type="ECO:0000259" key="2">
    <source>
        <dbReference type="Pfam" id="PF01850"/>
    </source>
</evidence>
<dbReference type="RefSeq" id="WP_136356607.1">
    <property type="nucleotide sequence ID" value="NZ_SSNY01000005.1"/>
</dbReference>
<protein>
    <submittedName>
        <fullName evidence="3">Type II toxin-antitoxin system VapC family toxin</fullName>
    </submittedName>
</protein>
<dbReference type="InterPro" id="IPR002716">
    <property type="entry name" value="PIN_dom"/>
</dbReference>
<keyword evidence="4" id="KW-1185">Reference proteome</keyword>
<dbReference type="Gene3D" id="3.40.50.1010">
    <property type="entry name" value="5'-nuclease"/>
    <property type="match status" value="1"/>
</dbReference>
<keyword evidence="1" id="KW-0460">Magnesium</keyword>
<evidence type="ECO:0000313" key="3">
    <source>
        <dbReference type="EMBL" id="THF57305.1"/>
    </source>
</evidence>
<dbReference type="PANTHER" id="PTHR35901:SF1">
    <property type="entry name" value="EXONUCLEASE VAPC9"/>
    <property type="match status" value="1"/>
</dbReference>
<sequence>MIVLDASIVLASFFEDERTSAVVAVMNKVGSSSAFVPSLWPLEVANGLRIAIRRERISPSFRDAALVQLAKLSIKVDPETNTHAWHATLQLADRRDLTPYDAAYLELAQRRRLPLATLDRDLANAAESEGVAVQGL</sequence>
<dbReference type="InterPro" id="IPR044153">
    <property type="entry name" value="PIN_Pae0151-like"/>
</dbReference>
<dbReference type="EMBL" id="SSNY01000005">
    <property type="protein sequence ID" value="THF57305.1"/>
    <property type="molecule type" value="Genomic_DNA"/>
</dbReference>
<dbReference type="CDD" id="cd09873">
    <property type="entry name" value="PIN_Pae0151-like"/>
    <property type="match status" value="1"/>
</dbReference>
<dbReference type="SUPFAM" id="SSF88723">
    <property type="entry name" value="PIN domain-like"/>
    <property type="match status" value="1"/>
</dbReference>
<name>A0ABY2Q719_9HYPH</name>
<gene>
    <name evidence="3" type="ORF">E6C48_09800</name>
</gene>
<feature type="domain" description="PIN" evidence="2">
    <location>
        <begin position="2"/>
        <end position="126"/>
    </location>
</feature>
<accession>A0ABY2Q719</accession>
<organism evidence="3 4">
    <name type="scientific">Ollibium composti</name>
    <dbReference type="NCBI Taxonomy" id="2675109"/>
    <lineage>
        <taxon>Bacteria</taxon>
        <taxon>Pseudomonadati</taxon>
        <taxon>Pseudomonadota</taxon>
        <taxon>Alphaproteobacteria</taxon>
        <taxon>Hyphomicrobiales</taxon>
        <taxon>Phyllobacteriaceae</taxon>
        <taxon>Ollibium</taxon>
    </lineage>
</organism>
<evidence type="ECO:0000313" key="4">
    <source>
        <dbReference type="Proteomes" id="UP000306441"/>
    </source>
</evidence>
<dbReference type="Proteomes" id="UP000306441">
    <property type="component" value="Unassembled WGS sequence"/>
</dbReference>
<dbReference type="Pfam" id="PF01850">
    <property type="entry name" value="PIN"/>
    <property type="match status" value="1"/>
</dbReference>
<dbReference type="InterPro" id="IPR029060">
    <property type="entry name" value="PIN-like_dom_sf"/>
</dbReference>